<reference evidence="3" key="2">
    <citation type="submission" date="2015-07" db="EMBL/GenBank/DDBJ databases">
        <authorList>
            <person name="Noorani M."/>
        </authorList>
    </citation>
    <scope>NUCLEOTIDE SEQUENCE</scope>
    <source>
        <strain evidence="3">Yugu1</strain>
    </source>
</reference>
<name>A0A368PU34_SETIT</name>
<feature type="transmembrane region" description="Helical" evidence="2">
    <location>
        <begin position="21"/>
        <end position="46"/>
    </location>
</feature>
<organism evidence="3">
    <name type="scientific">Setaria italica</name>
    <name type="common">Foxtail millet</name>
    <name type="synonym">Panicum italicum</name>
    <dbReference type="NCBI Taxonomy" id="4555"/>
    <lineage>
        <taxon>Eukaryota</taxon>
        <taxon>Viridiplantae</taxon>
        <taxon>Streptophyta</taxon>
        <taxon>Embryophyta</taxon>
        <taxon>Tracheophyta</taxon>
        <taxon>Spermatophyta</taxon>
        <taxon>Magnoliopsida</taxon>
        <taxon>Liliopsida</taxon>
        <taxon>Poales</taxon>
        <taxon>Poaceae</taxon>
        <taxon>PACMAD clade</taxon>
        <taxon>Panicoideae</taxon>
        <taxon>Panicodae</taxon>
        <taxon>Paniceae</taxon>
        <taxon>Cenchrinae</taxon>
        <taxon>Setaria</taxon>
    </lineage>
</organism>
<keyword evidence="2" id="KW-0472">Membrane</keyword>
<keyword evidence="2" id="KW-0812">Transmembrane</keyword>
<dbReference type="PANTHER" id="PTHR33115">
    <property type="entry name" value="ARM REPEAT SUPERFAMILY PROTEIN"/>
    <property type="match status" value="1"/>
</dbReference>
<gene>
    <name evidence="3" type="ORF">SETIT_2G012600v2</name>
</gene>
<dbReference type="SUPFAM" id="SSF48371">
    <property type="entry name" value="ARM repeat"/>
    <property type="match status" value="1"/>
</dbReference>
<proteinExistence type="predicted"/>
<dbReference type="EMBL" id="CM003529">
    <property type="protein sequence ID" value="RCV09255.1"/>
    <property type="molecule type" value="Genomic_DNA"/>
</dbReference>
<feature type="compositionally biased region" description="Polar residues" evidence="1">
    <location>
        <begin position="335"/>
        <end position="346"/>
    </location>
</feature>
<protein>
    <recommendedName>
        <fullName evidence="4">DUF4220 domain-containing protein</fullName>
    </recommendedName>
</protein>
<evidence type="ECO:0000313" key="3">
    <source>
        <dbReference type="EMBL" id="RCV09255.1"/>
    </source>
</evidence>
<feature type="transmembrane region" description="Helical" evidence="2">
    <location>
        <begin position="160"/>
        <end position="181"/>
    </location>
</feature>
<evidence type="ECO:0000256" key="1">
    <source>
        <dbReference type="SAM" id="MobiDB-lite"/>
    </source>
</evidence>
<reference evidence="3" key="1">
    <citation type="journal article" date="2012" name="Nat. Biotechnol.">
        <title>Reference genome sequence of the model plant Setaria.</title>
        <authorList>
            <person name="Bennetzen J.L."/>
            <person name="Schmutz J."/>
            <person name="Wang H."/>
            <person name="Percifield R."/>
            <person name="Hawkins J."/>
            <person name="Pontaroli A.C."/>
            <person name="Estep M."/>
            <person name="Feng L."/>
            <person name="Vaughn J.N."/>
            <person name="Grimwood J."/>
            <person name="Jenkins J."/>
            <person name="Barry K."/>
            <person name="Lindquist E."/>
            <person name="Hellsten U."/>
            <person name="Deshpande S."/>
            <person name="Wang X."/>
            <person name="Wu X."/>
            <person name="Mitros T."/>
            <person name="Triplett J."/>
            <person name="Yang X."/>
            <person name="Ye C.Y."/>
            <person name="Mauro-Herrera M."/>
            <person name="Wang L."/>
            <person name="Li P."/>
            <person name="Sharma M."/>
            <person name="Sharma R."/>
            <person name="Ronald P.C."/>
            <person name="Panaud O."/>
            <person name="Kellogg E.A."/>
            <person name="Brutnell T.P."/>
            <person name="Doust A.N."/>
            <person name="Tuskan G.A."/>
            <person name="Rokhsar D."/>
            <person name="Devos K.M."/>
        </authorList>
    </citation>
    <scope>NUCLEOTIDE SEQUENCE [LARGE SCALE GENOMIC DNA]</scope>
    <source>
        <strain evidence="3">Yugu1</strain>
    </source>
</reference>
<feature type="transmembrane region" description="Helical" evidence="2">
    <location>
        <begin position="101"/>
        <end position="130"/>
    </location>
</feature>
<evidence type="ECO:0000256" key="2">
    <source>
        <dbReference type="SAM" id="Phobius"/>
    </source>
</evidence>
<sequence length="902" mass="100902">MEETRIIPRPEKLMINRFLGLLAVTAKIIRALRFLAVSWSAVVLLGGFVVHDLPPKEFWLLTALTFVVASRLLMETSICFGHENGIIRMLRQQKWIKAHKAIISMLGTMQLVKWIISACYLCLCLSSPFVSLGVSVSRLVHGRDIAANGAAAKLNAALDIFYALHLLQSLFSLYYIVIYLNGEYMQLLTNRHSGLEEEWDYRQQAVRMYYSETEKKLSKDGKLPCNWDLITYAIGLLQSASGDDDYLWGARVLDKLFDDTDASIRRQLLSSRISIQNLIGMIGRRGAAHDIIESRERAARIVAHLATSINITHFPGIVQCICSLLERSNYCEPQVTTCRPSENPQNRLLPDDKKDQHETPQHHQDDAYMAVPIKDQTDGHEHQQASLAKRKGIALMVWDFINDCREAWRQVIEFIREACEERTAVFPNEFRGAKELISQGLLILERLTQDEGNCTEISRHQRLVAKITSPLSSHDFLSNARDKKMVGMLNKSLTVVSRLLSSPGDGATRLRQELASKTEAASNLMAILELADSSESAQELHEQALEILAELAFDDSFKKLDFEKLLKALVRIFLEKEASNTAGDMATVDVADSTIAELERADREHKATRLRRKAGEALARLLPLGAATDVKVADKLSKQEAIDLLTKVFDQILSSKMEKTEDAVKRVVIQKKNLVIGTLDQILSSKMGNYTDAAVSAARETKNLVTKEHDQILSSKIGINADAAKKALTIIESLPTEGLSKLILPSKMEVTVFVASLLRILIHAIEKQSEEIKSMAAMLSLAVVMCNKNAMSREDFARATPGDETMVKKLKEILKVNKHCTAECLEVVKLTCHVVVAMIKAQPSCIQRFNEHNFEETLAETLETMSEVDDCLLFAGNDREVIKPARSLASLVKEAQELLKTT</sequence>
<feature type="region of interest" description="Disordered" evidence="1">
    <location>
        <begin position="335"/>
        <end position="365"/>
    </location>
</feature>
<accession>A0A368PU34</accession>
<dbReference type="OrthoDB" id="679747at2759"/>
<dbReference type="InterPro" id="IPR016024">
    <property type="entry name" value="ARM-type_fold"/>
</dbReference>
<dbReference type="AlphaFoldDB" id="A0A368PU34"/>
<feature type="compositionally biased region" description="Basic and acidic residues" evidence="1">
    <location>
        <begin position="349"/>
        <end position="365"/>
    </location>
</feature>
<evidence type="ECO:0008006" key="4">
    <source>
        <dbReference type="Google" id="ProtNLM"/>
    </source>
</evidence>
<keyword evidence="2" id="KW-1133">Transmembrane helix</keyword>
<dbReference type="PANTHER" id="PTHR33115:SF56">
    <property type="entry name" value="OS05G0239400 PROTEIN"/>
    <property type="match status" value="1"/>
</dbReference>